<proteinExistence type="predicted"/>
<dbReference type="STRING" id="177437.HRM2_05960"/>
<dbReference type="HOGENOM" id="CLU_3079091_0_0_7"/>
<dbReference type="AlphaFoldDB" id="C0QIS0"/>
<gene>
    <name evidence="1" type="ordered locus">HRM2_05960</name>
</gene>
<evidence type="ECO:0000313" key="2">
    <source>
        <dbReference type="Proteomes" id="UP000000442"/>
    </source>
</evidence>
<dbReference type="Proteomes" id="UP000000442">
    <property type="component" value="Chromosome"/>
</dbReference>
<sequence length="52" mass="6066">MNSPDNIMDYVNFFHGLFKLFFVNRQTENSMRAALAKKGCHHQDAVKFIFSV</sequence>
<protein>
    <submittedName>
        <fullName evidence="1">Uncharacterized protein</fullName>
    </submittedName>
</protein>
<keyword evidence="2" id="KW-1185">Reference proteome</keyword>
<name>C0QIS0_DESAH</name>
<dbReference type="EMBL" id="CP001087">
    <property type="protein sequence ID" value="ACN13710.1"/>
    <property type="molecule type" value="Genomic_DNA"/>
</dbReference>
<accession>C0QIS0</accession>
<reference evidence="1 2" key="1">
    <citation type="journal article" date="2009" name="Environ. Microbiol.">
        <title>Genome sequence of Desulfobacterium autotrophicum HRM2, a marine sulfate reducer oxidizing organic carbon completely to carbon dioxide.</title>
        <authorList>
            <person name="Strittmatter A.W."/>
            <person name="Liesegang H."/>
            <person name="Rabus R."/>
            <person name="Decker I."/>
            <person name="Amann J."/>
            <person name="Andres S."/>
            <person name="Henne A."/>
            <person name="Fricke W.F."/>
            <person name="Martinez-Arias R."/>
            <person name="Bartels D."/>
            <person name="Goesmann A."/>
            <person name="Krause L."/>
            <person name="Puehler A."/>
            <person name="Klenk H.P."/>
            <person name="Richter M."/>
            <person name="Schuler M."/>
            <person name="Gloeckner F.O."/>
            <person name="Meyerdierks A."/>
            <person name="Gottschalk G."/>
            <person name="Amann R."/>
        </authorList>
    </citation>
    <scope>NUCLEOTIDE SEQUENCE [LARGE SCALE GENOMIC DNA]</scope>
    <source>
        <strain evidence="2">ATCC 43914 / DSM 3382 / HRM2</strain>
    </source>
</reference>
<dbReference type="KEGG" id="dat:HRM2_05960"/>
<organism evidence="1 2">
    <name type="scientific">Desulforapulum autotrophicum (strain ATCC 43914 / DSM 3382 / VKM B-1955 / HRM2)</name>
    <name type="common">Desulfobacterium autotrophicum</name>
    <dbReference type="NCBI Taxonomy" id="177437"/>
    <lineage>
        <taxon>Bacteria</taxon>
        <taxon>Pseudomonadati</taxon>
        <taxon>Thermodesulfobacteriota</taxon>
        <taxon>Desulfobacteria</taxon>
        <taxon>Desulfobacterales</taxon>
        <taxon>Desulfobacteraceae</taxon>
        <taxon>Desulforapulum</taxon>
    </lineage>
</organism>
<evidence type="ECO:0000313" key="1">
    <source>
        <dbReference type="EMBL" id="ACN13710.1"/>
    </source>
</evidence>